<keyword evidence="9 10" id="KW-0472">Membrane</keyword>
<comment type="similarity">
    <text evidence="10">Belongs to the MDM34 family.</text>
</comment>
<feature type="compositionally biased region" description="Low complexity" evidence="11">
    <location>
        <begin position="286"/>
        <end position="298"/>
    </location>
</feature>
<organism evidence="13 14">
    <name type="scientific">Candolleomyces aberdarensis</name>
    <dbReference type="NCBI Taxonomy" id="2316362"/>
    <lineage>
        <taxon>Eukaryota</taxon>
        <taxon>Fungi</taxon>
        <taxon>Dikarya</taxon>
        <taxon>Basidiomycota</taxon>
        <taxon>Agaricomycotina</taxon>
        <taxon>Agaricomycetes</taxon>
        <taxon>Agaricomycetidae</taxon>
        <taxon>Agaricales</taxon>
        <taxon>Agaricineae</taxon>
        <taxon>Psathyrellaceae</taxon>
        <taxon>Candolleomyces</taxon>
    </lineage>
</organism>
<dbReference type="Proteomes" id="UP000290288">
    <property type="component" value="Unassembled WGS sequence"/>
</dbReference>
<dbReference type="CDD" id="cd21673">
    <property type="entry name" value="SMP_Mdm34"/>
    <property type="match status" value="1"/>
</dbReference>
<dbReference type="STRING" id="2316362.A0A4Q2DXJ6"/>
<evidence type="ECO:0000256" key="5">
    <source>
        <dbReference type="ARBA" id="ARBA00022787"/>
    </source>
</evidence>
<feature type="compositionally biased region" description="Polar residues" evidence="11">
    <location>
        <begin position="222"/>
        <end position="231"/>
    </location>
</feature>
<dbReference type="GO" id="GO:0015914">
    <property type="term" value="P:phospholipid transport"/>
    <property type="evidence" value="ECO:0007669"/>
    <property type="project" value="TreeGrafter"/>
</dbReference>
<accession>A0A4Q2DXJ6</accession>
<evidence type="ECO:0000256" key="9">
    <source>
        <dbReference type="ARBA" id="ARBA00023136"/>
    </source>
</evidence>
<keyword evidence="8 10" id="KW-0496">Mitochondrion</keyword>
<evidence type="ECO:0000256" key="1">
    <source>
        <dbReference type="ARBA" id="ARBA00004370"/>
    </source>
</evidence>
<dbReference type="GO" id="GO:0032865">
    <property type="term" value="C:ERMES complex"/>
    <property type="evidence" value="ECO:0007669"/>
    <property type="project" value="UniProtKB-UniRule"/>
</dbReference>
<dbReference type="GO" id="GO:1990456">
    <property type="term" value="P:mitochondrion-endoplasmic reticulum membrane tethering"/>
    <property type="evidence" value="ECO:0007669"/>
    <property type="project" value="TreeGrafter"/>
</dbReference>
<evidence type="ECO:0000256" key="2">
    <source>
        <dbReference type="ARBA" id="ARBA00022448"/>
    </source>
</evidence>
<dbReference type="InterPro" id="IPR027536">
    <property type="entry name" value="MDM34"/>
</dbReference>
<keyword evidence="2" id="KW-0813">Transport</keyword>
<evidence type="ECO:0000256" key="6">
    <source>
        <dbReference type="ARBA" id="ARBA00023055"/>
    </source>
</evidence>
<evidence type="ECO:0000256" key="7">
    <source>
        <dbReference type="ARBA" id="ARBA00023121"/>
    </source>
</evidence>
<feature type="region of interest" description="Disordered" evidence="11">
    <location>
        <begin position="565"/>
        <end position="646"/>
    </location>
</feature>
<comment type="subcellular location">
    <subcellularLocation>
        <location evidence="1">Membrane</location>
    </subcellularLocation>
    <subcellularLocation>
        <location evidence="10">Mitochondrion outer membrane</location>
        <topology evidence="10">Multi-pass membrane protein</topology>
    </subcellularLocation>
    <text evidence="10">The ERMES/MDM complex localizes to a few discrete foci (around 10 per single cell), that represent mitochondria-endoplasmic reticulum junctions. These foci are often found next to mtDNA nucleoids.</text>
</comment>
<feature type="region of interest" description="Disordered" evidence="11">
    <location>
        <begin position="764"/>
        <end position="866"/>
    </location>
</feature>
<feature type="domain" description="SMP-LTD" evidence="12">
    <location>
        <begin position="1"/>
        <end position="194"/>
    </location>
</feature>
<comment type="function">
    <text evidence="10">Component of the ERMES/MDM complex, which serves as a molecular tether to connect the endoplasmic reticulum (ER) and mitochondria. Components of this complex are involved in the control of mitochondrial shape and protein biogenesis, and function in nonvesicular lipid trafficking between the ER and mitochondria. MDM34 is required for the interaction of the ER-resident membrane protein MMM1 and the outer mitochondrial membrane-resident beta-barrel protein MDM10.</text>
</comment>
<dbReference type="InterPro" id="IPR058825">
    <property type="entry name" value="MDM34_N"/>
</dbReference>
<feature type="compositionally biased region" description="Basic residues" evidence="11">
    <location>
        <begin position="817"/>
        <end position="827"/>
    </location>
</feature>
<dbReference type="PANTHER" id="PTHR28185:SF1">
    <property type="entry name" value="MITOCHONDRIAL DISTRIBUTION AND MORPHOLOGY PROTEIN 34"/>
    <property type="match status" value="1"/>
</dbReference>
<evidence type="ECO:0000256" key="10">
    <source>
        <dbReference type="HAMAP-Rule" id="MF_03105"/>
    </source>
</evidence>
<dbReference type="GO" id="GO:0008289">
    <property type="term" value="F:lipid binding"/>
    <property type="evidence" value="ECO:0007669"/>
    <property type="project" value="UniProtKB-KW"/>
</dbReference>
<evidence type="ECO:0000256" key="4">
    <source>
        <dbReference type="ARBA" id="ARBA00022692"/>
    </source>
</evidence>
<protein>
    <recommendedName>
        <fullName evidence="10">Mitochondrial distribution and morphology protein 34</fullName>
    </recommendedName>
</protein>
<evidence type="ECO:0000256" key="11">
    <source>
        <dbReference type="SAM" id="MobiDB-lite"/>
    </source>
</evidence>
<proteinExistence type="inferred from homology"/>
<keyword evidence="7" id="KW-0446">Lipid-binding</keyword>
<dbReference type="HAMAP" id="MF_03105">
    <property type="entry name" value="Mdm34"/>
    <property type="match status" value="1"/>
</dbReference>
<evidence type="ECO:0000256" key="3">
    <source>
        <dbReference type="ARBA" id="ARBA00022452"/>
    </source>
</evidence>
<feature type="region of interest" description="Disordered" evidence="11">
    <location>
        <begin position="347"/>
        <end position="368"/>
    </location>
</feature>
<keyword evidence="3 10" id="KW-1134">Transmembrane beta strand</keyword>
<feature type="region of interest" description="Disordered" evidence="11">
    <location>
        <begin position="203"/>
        <end position="317"/>
    </location>
</feature>
<feature type="compositionally biased region" description="Low complexity" evidence="11">
    <location>
        <begin position="606"/>
        <end position="641"/>
    </location>
</feature>
<keyword evidence="4 10" id="KW-0812">Transmembrane</keyword>
<evidence type="ECO:0000313" key="14">
    <source>
        <dbReference type="Proteomes" id="UP000290288"/>
    </source>
</evidence>
<comment type="subunit">
    <text evidence="10">Component of the ER-mitochondria encounter structure (ERMES) or MDM complex, composed of MMM1, MDM10, MDM12 and MDM34.</text>
</comment>
<evidence type="ECO:0000259" key="12">
    <source>
        <dbReference type="PROSITE" id="PS51847"/>
    </source>
</evidence>
<comment type="caution">
    <text evidence="13">The sequence shown here is derived from an EMBL/GenBank/DDBJ whole genome shotgun (WGS) entry which is preliminary data.</text>
</comment>
<dbReference type="EMBL" id="SDEE01000005">
    <property type="protein sequence ID" value="RXW25450.1"/>
    <property type="molecule type" value="Genomic_DNA"/>
</dbReference>
<feature type="compositionally biased region" description="Basic and acidic residues" evidence="11">
    <location>
        <begin position="852"/>
        <end position="866"/>
    </location>
</feature>
<feature type="compositionally biased region" description="Low complexity" evidence="11">
    <location>
        <begin position="578"/>
        <end position="592"/>
    </location>
</feature>
<dbReference type="Pfam" id="PF26545">
    <property type="entry name" value="Mdm34_N"/>
    <property type="match status" value="1"/>
</dbReference>
<sequence>MSFTFSWPRFSDQFHYDAIQMLNTALNKGNKPPIIADKIEVVELEMGTQPPELEIRDIGDLTTDQFRGIFRLTYNGDAHLVLKTKVQANPLNHKLPDIHQLSGSTGMLAAKQPLVVPMLLRLSHFKLSSYVVLVVSKQKGITIVFKTDPLQNVDISSTFDSIAVIQSFIQREIEGQLRQMFREDLPSIIHRLSQQWVKAKVETPYQKQNQSSLKKAPPPTPSRQGLETMSTPDIPLAQYSRNRGAQSDVFPSLRPPLSTSKRPRSTAGMSTASHRLLSPLSAPPITNTTSNSSSSTLTPHDPEDEPFDPTYGLRPEGLPTKPVFKGFSNLFQTNKGLVDLAEESLASSTIDDDESDYQDSSGSLTEEEGLAGDSFDFVDWSGPVQSNTPPEPQMEYETIPAIGGGTITRPRVVHSQSQIQSPPGIIASNLGTGLASSSSRNLAGVFSAANAGSGTPGVLSRNPSNPYFASAIPPNSAPPTMGTAQRFQSFEGIQTNATKKAAYAHSAQEDAIYTRPHSARNPFPHPYDLERQRYDLHDDEYDDDEAFDEDDDHESIRQRRIRNFQQRQQQQEYLSMRSTPSVPPSSIASSPPRLGMGRPQSRRRLSVSSNTTTRTSSSAYPSNPLDPSSSSSVRGSSGNPPKIVLRPSLLNNSIHHLSTLSQSNHTLSPYTRSVEHFAVRSGPPRALSAIVRSSSASATAAPSVAGDVFSASHAGGIGSLSPAANVTGGRSRGGATAGIVGLSTRLGKSKAEVVVKAKRKRTYRIGGSKKKNSAEGGPEVDPSPVQGGPASEYDRRSSWYAPDGSSYGQGVSGQGKERHRPRRRRRSSLQGTDFDEDMDRYFKSMQVAEETGELRPSLKGEEQDRR</sequence>
<dbReference type="PANTHER" id="PTHR28185">
    <property type="entry name" value="MITOCHONDRIAL DISTRIBUTION AND MORPHOLOGY PROTEIN 34"/>
    <property type="match status" value="1"/>
</dbReference>
<dbReference type="PROSITE" id="PS51847">
    <property type="entry name" value="SMP"/>
    <property type="match status" value="1"/>
</dbReference>
<evidence type="ECO:0000313" key="13">
    <source>
        <dbReference type="EMBL" id="RXW25450.1"/>
    </source>
</evidence>
<evidence type="ECO:0000256" key="8">
    <source>
        <dbReference type="ARBA" id="ARBA00023128"/>
    </source>
</evidence>
<name>A0A4Q2DXJ6_9AGAR</name>
<reference evidence="13 14" key="1">
    <citation type="submission" date="2019-01" db="EMBL/GenBank/DDBJ databases">
        <title>Draft genome sequence of Psathyrella aberdarensis IHI B618.</title>
        <authorList>
            <person name="Buettner E."/>
            <person name="Kellner H."/>
        </authorList>
    </citation>
    <scope>NUCLEOTIDE SEQUENCE [LARGE SCALE GENOMIC DNA]</scope>
    <source>
        <strain evidence="13 14">IHI B618</strain>
    </source>
</reference>
<dbReference type="OrthoDB" id="17927at2759"/>
<keyword evidence="6" id="KW-0445">Lipid transport</keyword>
<comment type="domain">
    <text evidence="10">Lacks alpha-helical transmembrane segments, suggesting that it resides in the membrane via beta-sheet conformations similar to those predicted for other outer membrane proteins and porin.</text>
</comment>
<dbReference type="InterPro" id="IPR031468">
    <property type="entry name" value="SMP_LBD"/>
</dbReference>
<keyword evidence="14" id="KW-1185">Reference proteome</keyword>
<gene>
    <name evidence="10" type="primary">MDM34</name>
    <name evidence="13" type="ORF">EST38_g418</name>
</gene>
<dbReference type="AlphaFoldDB" id="A0A4Q2DXJ6"/>
<keyword evidence="5 10" id="KW-1000">Mitochondrion outer membrane</keyword>
<dbReference type="GO" id="GO:0007005">
    <property type="term" value="P:mitochondrion organization"/>
    <property type="evidence" value="ECO:0007669"/>
    <property type="project" value="InterPro"/>
</dbReference>